<evidence type="ECO:0000259" key="4">
    <source>
        <dbReference type="Pfam" id="PF02974"/>
    </source>
</evidence>
<name>A0AA37HQC3_9HYPH</name>
<protein>
    <recommendedName>
        <fullName evidence="4">Alkaline proteinase inhibitor/ Outer membrane lipoprotein Omp19 domain-containing protein</fullName>
    </recommendedName>
</protein>
<feature type="signal peptide" evidence="3">
    <location>
        <begin position="1"/>
        <end position="19"/>
    </location>
</feature>
<reference evidence="5" key="2">
    <citation type="submission" date="2021-08" db="EMBL/GenBank/DDBJ databases">
        <authorList>
            <person name="Tani A."/>
            <person name="Ola A."/>
            <person name="Ogura Y."/>
            <person name="Katsura K."/>
            <person name="Hayashi T."/>
        </authorList>
    </citation>
    <scope>NUCLEOTIDE SEQUENCE</scope>
    <source>
        <strain evidence="5">NBRC 103626</strain>
    </source>
</reference>
<keyword evidence="1 3" id="KW-0732">Signal</keyword>
<feature type="chain" id="PRO_5041433146" description="Alkaline proteinase inhibitor/ Outer membrane lipoprotein Omp19 domain-containing protein" evidence="3">
    <location>
        <begin position="20"/>
        <end position="225"/>
    </location>
</feature>
<dbReference type="RefSeq" id="WP_238303964.1">
    <property type="nucleotide sequence ID" value="NZ_BPQM01000082.1"/>
</dbReference>
<dbReference type="InterPro" id="IPR021140">
    <property type="entry name" value="Inh/Omp19"/>
</dbReference>
<feature type="domain" description="Alkaline proteinase inhibitor/ Outer membrane lipoprotein Omp19" evidence="4">
    <location>
        <begin position="29"/>
        <end position="101"/>
    </location>
</feature>
<evidence type="ECO:0000313" key="6">
    <source>
        <dbReference type="Proteomes" id="UP001055108"/>
    </source>
</evidence>
<dbReference type="InterPro" id="IPR016085">
    <property type="entry name" value="Protease_inh_B-barrel_dom"/>
</dbReference>
<dbReference type="Gene3D" id="2.40.128.10">
    <property type="match status" value="2"/>
</dbReference>
<proteinExistence type="predicted"/>
<accession>A0AA37HQC3</accession>
<organism evidence="5 6">
    <name type="scientific">Methylobacterium gregans</name>
    <dbReference type="NCBI Taxonomy" id="374424"/>
    <lineage>
        <taxon>Bacteria</taxon>
        <taxon>Pseudomonadati</taxon>
        <taxon>Pseudomonadota</taxon>
        <taxon>Alphaproteobacteria</taxon>
        <taxon>Hyphomicrobiales</taxon>
        <taxon>Methylobacteriaceae</taxon>
        <taxon>Methylobacterium</taxon>
    </lineage>
</organism>
<dbReference type="Pfam" id="PF02974">
    <property type="entry name" value="Inh"/>
    <property type="match status" value="1"/>
</dbReference>
<evidence type="ECO:0000256" key="3">
    <source>
        <dbReference type="SAM" id="SignalP"/>
    </source>
</evidence>
<dbReference type="GO" id="GO:0004866">
    <property type="term" value="F:endopeptidase inhibitor activity"/>
    <property type="evidence" value="ECO:0007669"/>
    <property type="project" value="InterPro"/>
</dbReference>
<evidence type="ECO:0000256" key="1">
    <source>
        <dbReference type="ARBA" id="ARBA00022729"/>
    </source>
</evidence>
<dbReference type="EMBL" id="BPQM01000082">
    <property type="protein sequence ID" value="GJD80082.1"/>
    <property type="molecule type" value="Genomic_DNA"/>
</dbReference>
<keyword evidence="6" id="KW-1185">Reference proteome</keyword>
<sequence>MRRLLPVALGLVLGFDAGAAPVPSYIKDSVGEWLVATDDGKPGCRIALTARRTGRNWDATPAAECATRLPAVGRAVSWNYDAGVRLFGRDGKALLAFGEDETTIMKTGFETPPVHFMVRAPAGVERAPYAPALVGAWVLRRPGGPPLCPLAVSKGPKDEATELTVKTGAPCDPAVARLRLDGARVEDFKLMLYGKPETALGLEPSGPESYAKTDGGKPLEMVRVP</sequence>
<feature type="region of interest" description="Disordered" evidence="2">
    <location>
        <begin position="203"/>
        <end position="225"/>
    </location>
</feature>
<evidence type="ECO:0000256" key="2">
    <source>
        <dbReference type="SAM" id="MobiDB-lite"/>
    </source>
</evidence>
<evidence type="ECO:0000313" key="5">
    <source>
        <dbReference type="EMBL" id="GJD80082.1"/>
    </source>
</evidence>
<gene>
    <name evidence="5" type="ORF">NBEOAGPD_3318</name>
</gene>
<comment type="caution">
    <text evidence="5">The sequence shown here is derived from an EMBL/GenBank/DDBJ whole genome shotgun (WGS) entry which is preliminary data.</text>
</comment>
<dbReference type="Proteomes" id="UP001055108">
    <property type="component" value="Unassembled WGS sequence"/>
</dbReference>
<reference evidence="5" key="1">
    <citation type="journal article" date="2016" name="Front. Microbiol.">
        <title>Genome Sequence of the Piezophilic, Mesophilic Sulfate-Reducing Bacterium Desulfovibrio indicus J2T.</title>
        <authorList>
            <person name="Cao J."/>
            <person name="Maignien L."/>
            <person name="Shao Z."/>
            <person name="Alain K."/>
            <person name="Jebbar M."/>
        </authorList>
    </citation>
    <scope>NUCLEOTIDE SEQUENCE</scope>
    <source>
        <strain evidence="5">NBRC 103626</strain>
    </source>
</reference>
<dbReference type="AlphaFoldDB" id="A0AA37HQC3"/>
<dbReference type="SUPFAM" id="SSF50882">
    <property type="entry name" value="beta-Barrel protease inhibitors"/>
    <property type="match status" value="2"/>
</dbReference>